<gene>
    <name evidence="3" type="ORF">SNF14_14215</name>
</gene>
<dbReference type="InterPro" id="IPR030392">
    <property type="entry name" value="S74_ICA"/>
</dbReference>
<evidence type="ECO:0000259" key="2">
    <source>
        <dbReference type="PROSITE" id="PS51688"/>
    </source>
</evidence>
<dbReference type="RefSeq" id="WP_320556843.1">
    <property type="nucleotide sequence ID" value="NZ_JAXDAE010000020.1"/>
</dbReference>
<feature type="signal peptide" evidence="1">
    <location>
        <begin position="1"/>
        <end position="19"/>
    </location>
</feature>
<dbReference type="Proteomes" id="UP001285855">
    <property type="component" value="Unassembled WGS sequence"/>
</dbReference>
<dbReference type="EMBL" id="JAXDAE010000020">
    <property type="protein sequence ID" value="MDY2588499.1"/>
    <property type="molecule type" value="Genomic_DNA"/>
</dbReference>
<evidence type="ECO:0000313" key="3">
    <source>
        <dbReference type="EMBL" id="MDY2588499.1"/>
    </source>
</evidence>
<proteinExistence type="predicted"/>
<reference evidence="3 4" key="1">
    <citation type="submission" date="2023-11" db="EMBL/GenBank/DDBJ databases">
        <title>Winogradskyella pelagius sp. nov., isolated from coastal sediment.</title>
        <authorList>
            <person name="Li F."/>
        </authorList>
    </citation>
    <scope>NUCLEOTIDE SEQUENCE [LARGE SCALE GENOMIC DNA]</scope>
    <source>
        <strain evidence="3 4">KCTC 23502</strain>
    </source>
</reference>
<keyword evidence="4" id="KW-1185">Reference proteome</keyword>
<dbReference type="InterPro" id="IPR011049">
    <property type="entry name" value="Serralysin-like_metalloprot_C"/>
</dbReference>
<name>A0ABU5EQR5_9FLAO</name>
<dbReference type="Gene3D" id="2.150.10.10">
    <property type="entry name" value="Serralysin-like metalloprotease, C-terminal"/>
    <property type="match status" value="1"/>
</dbReference>
<accession>A0ABU5EQR5</accession>
<dbReference type="PROSITE" id="PS51688">
    <property type="entry name" value="ICA"/>
    <property type="match status" value="1"/>
</dbReference>
<dbReference type="Pfam" id="PF13884">
    <property type="entry name" value="Peptidase_S74"/>
    <property type="match status" value="1"/>
</dbReference>
<comment type="caution">
    <text evidence="3">The sequence shown here is derived from an EMBL/GenBank/DDBJ whole genome shotgun (WGS) entry which is preliminary data.</text>
</comment>
<evidence type="ECO:0000256" key="1">
    <source>
        <dbReference type="SAM" id="SignalP"/>
    </source>
</evidence>
<evidence type="ECO:0000313" key="4">
    <source>
        <dbReference type="Proteomes" id="UP001285855"/>
    </source>
</evidence>
<sequence>MKRLLLLSLFLFSGISINAQSNSINYKALIKDNLGNVVANQNIFIQFQILSGPTLTNVFQETHNAFTDSNGIVILSIGNGTVDSGNFANIDWGSEDHFLNVQIDTGSGLIDMGTTAFNAVPYALSANSVQKETIAVDDLSDAKQDTNGSSLFIGIGSGDNNVETINASNTGIGNSSLLQNTTGNQNTALGYFSLSSNTTGSGNTAIGRGSLESNIDGMSNVSIGGGTLLNNISGSNNVAVGQVALALNTTGINNTALGYRAGYNNSEGIGNLFLGYEAGYNELGSHKLYIETSSLSSDNPLIYGEFNNNILRVNGTFQIGNPEDTGFAFPSTDGAANQILQTNGNGVLTWQNQNLSGANSLDELSDVRVSGNSYYFGSQSGQNDTSTIGQNIGIGLDALTSNTSGRFNVGIGHAALALNETGLENVGVGDGVLGSIINGNQNSALGVQALRLNNGNRNTAVGAFSLNNNTSGILNTAVGSNSGFSNLIGSGNVFIGNYAGFNETGSNKLYIESSITQTDNPLIYGEFDTNILRANGTLQIGNPTDTGFAFPSIDGTANQILQTDGNGVLTWQDQNPSGANSLDELSDVRVIGSSYYFGTQSGQNDTSTIGQNTGIGQNSLASNTSGRFNVGIGHFALVLNETGSNNTGLGSSVMNNMINGSFNSALGRQALRLNNGSGNTAIGALSLDGNTTGSLNTAVGYYAGVFNDGSENVFIGNYAGSNETGSNKLYIESSIAETDNPLIYGEFDTNILRANGTLQIGNPANTGFAFPSTDGTANQILQTDGNGTLTWQDQIVGGATSFNELSDAQSDGSSYFLGNNSGTNDDGTNVNIGIGNFSLSNNTTGQYNNAIGQQALFNNTTGIRNVAVGAFSMSANISGEENIAIGYTSLNSNTIGSVNQAIGDAALFNNTEGNANTAIGNETMFSNSTGFNNVAVGNISLRNNTTGFSNSAFGLNALSQNTTGNDNTALGVSAMNGNTTGGSNIAIGSNSGTGITTGSNNTVIGTGAQVPNGAGNNQVRIGNTNVTYAGVQVGWTITSDRRWKEEIRELPYGLNMVNNLEPVDYVRKNNELKTKETGFIAQDVEKLLKELGYEDSGLIHKDENGLMSIRYNDFIAILTKAIQEQQLIIEGQKYEINSLTSELSITKDQQSNMEKRLTKIEALLNTTEK</sequence>
<keyword evidence="1" id="KW-0732">Signal</keyword>
<feature type="chain" id="PRO_5046040505" evidence="1">
    <location>
        <begin position="20"/>
        <end position="1169"/>
    </location>
</feature>
<organism evidence="3 4">
    <name type="scientific">Winogradskyella aquimaris</name>
    <dbReference type="NCBI Taxonomy" id="864074"/>
    <lineage>
        <taxon>Bacteria</taxon>
        <taxon>Pseudomonadati</taxon>
        <taxon>Bacteroidota</taxon>
        <taxon>Flavobacteriia</taxon>
        <taxon>Flavobacteriales</taxon>
        <taxon>Flavobacteriaceae</taxon>
        <taxon>Winogradskyella</taxon>
    </lineage>
</organism>
<feature type="domain" description="Peptidase S74" evidence="2">
    <location>
        <begin position="1039"/>
        <end position="1136"/>
    </location>
</feature>
<protein>
    <submittedName>
        <fullName evidence="3">Tail fiber domain-containing protein</fullName>
    </submittedName>
</protein>